<proteinExistence type="predicted"/>
<reference evidence="1 2" key="2">
    <citation type="submission" date="2020-08" db="EMBL/GenBank/DDBJ databases">
        <authorList>
            <person name="Partida-Martinez L."/>
            <person name="Huntemann M."/>
            <person name="Clum A."/>
            <person name="Wang J."/>
            <person name="Palaniappan K."/>
            <person name="Ritter S."/>
            <person name="Chen I.-M."/>
            <person name="Stamatis D."/>
            <person name="Reddy T."/>
            <person name="O'Malley R."/>
            <person name="Daum C."/>
            <person name="Shapiro N."/>
            <person name="Ivanova N."/>
            <person name="Kyrpides N."/>
            <person name="Woyke T."/>
        </authorList>
    </citation>
    <scope>NUCLEOTIDE SEQUENCE [LARGE SCALE GENOMIC DNA]</scope>
    <source>
        <strain evidence="1 2">AS2.23</strain>
    </source>
</reference>
<organism evidence="1 2">
    <name type="scientific">Kineococcus radiotolerans</name>
    <dbReference type="NCBI Taxonomy" id="131568"/>
    <lineage>
        <taxon>Bacteria</taxon>
        <taxon>Bacillati</taxon>
        <taxon>Actinomycetota</taxon>
        <taxon>Actinomycetes</taxon>
        <taxon>Kineosporiales</taxon>
        <taxon>Kineosporiaceae</taxon>
        <taxon>Kineococcus</taxon>
    </lineage>
</organism>
<dbReference type="AlphaFoldDB" id="A0A7W4XWQ0"/>
<protein>
    <submittedName>
        <fullName evidence="1">Putative membrane protein</fullName>
    </submittedName>
</protein>
<dbReference type="RefSeq" id="WP_183391110.1">
    <property type="nucleotide sequence ID" value="NZ_JACHVY010000001.1"/>
</dbReference>
<accession>A0A7W4XWQ0</accession>
<reference evidence="1 2" key="1">
    <citation type="submission" date="2020-08" db="EMBL/GenBank/DDBJ databases">
        <title>The Agave Microbiome: Exploring the role of microbial communities in plant adaptations to desert environments.</title>
        <authorList>
            <person name="Partida-Martinez L.P."/>
        </authorList>
    </citation>
    <scope>NUCLEOTIDE SEQUENCE [LARGE SCALE GENOMIC DNA]</scope>
    <source>
        <strain evidence="1 2">AS2.23</strain>
    </source>
</reference>
<evidence type="ECO:0000313" key="2">
    <source>
        <dbReference type="Proteomes" id="UP000533269"/>
    </source>
</evidence>
<gene>
    <name evidence="1" type="ORF">FHR75_001916</name>
</gene>
<comment type="caution">
    <text evidence="1">The sequence shown here is derived from an EMBL/GenBank/DDBJ whole genome shotgun (WGS) entry which is preliminary data.</text>
</comment>
<evidence type="ECO:0000313" key="1">
    <source>
        <dbReference type="EMBL" id="MBB2901128.1"/>
    </source>
</evidence>
<sequence length="195" mass="20335">MSTNDDSNTLTQAVHDLASALWFGGNLMGVAGVNKSGSDLIVGKDRIAVAASAWHRFSPVQWGSIATVLVTGTLLTKSSSQRLALQEGYARTGAVKVGFVLAGAAATAYASYCGHEIARAAEAAERRGEPVSVKDATTPTQNTPHDLAAWQRRQRVAQVLVPLLAGGNIACNAALVQSYRAGATAKGVLGRLHLR</sequence>
<dbReference type="Proteomes" id="UP000533269">
    <property type="component" value="Unassembled WGS sequence"/>
</dbReference>
<dbReference type="EMBL" id="JACHVY010000001">
    <property type="protein sequence ID" value="MBB2901128.1"/>
    <property type="molecule type" value="Genomic_DNA"/>
</dbReference>
<name>A0A7W4XWQ0_KINRA</name>